<reference evidence="1" key="1">
    <citation type="journal article" date="2021" name="Proc. Natl. Acad. Sci. U.S.A.">
        <title>A Catalog of Tens of Thousands of Viruses from Human Metagenomes Reveals Hidden Associations with Chronic Diseases.</title>
        <authorList>
            <person name="Tisza M.J."/>
            <person name="Buck C.B."/>
        </authorList>
    </citation>
    <scope>NUCLEOTIDE SEQUENCE</scope>
    <source>
        <strain evidence="1">CtDmR33</strain>
    </source>
</reference>
<protein>
    <submittedName>
        <fullName evidence="1">Uncharacterized protein</fullName>
    </submittedName>
</protein>
<sequence length="29" mass="3402">MVNFWGIYASNIGRKERDNVCMVEPKSTR</sequence>
<name>A0A8S5UXI3_9CAUD</name>
<dbReference type="EMBL" id="BK016159">
    <property type="protein sequence ID" value="DAF99062.1"/>
    <property type="molecule type" value="Genomic_DNA"/>
</dbReference>
<evidence type="ECO:0000313" key="1">
    <source>
        <dbReference type="EMBL" id="DAF99062.1"/>
    </source>
</evidence>
<proteinExistence type="predicted"/>
<accession>A0A8S5UXI3</accession>
<organism evidence="1">
    <name type="scientific">Siphoviridae sp. ctDmR33</name>
    <dbReference type="NCBI Taxonomy" id="2825389"/>
    <lineage>
        <taxon>Viruses</taxon>
        <taxon>Duplodnaviria</taxon>
        <taxon>Heunggongvirae</taxon>
        <taxon>Uroviricota</taxon>
        <taxon>Caudoviricetes</taxon>
    </lineage>
</organism>